<dbReference type="AlphaFoldDB" id="A0A7Z9A0P8"/>
<feature type="region of interest" description="Disordered" evidence="1">
    <location>
        <begin position="31"/>
        <end position="113"/>
    </location>
</feature>
<proteinExistence type="predicted"/>
<name>A0A7Z9A0P8_9MICC</name>
<keyword evidence="2" id="KW-0732">Signal</keyword>
<organism evidence="3 4">
    <name type="scientific">Rothia aeria</name>
    <dbReference type="NCBI Taxonomy" id="172042"/>
    <lineage>
        <taxon>Bacteria</taxon>
        <taxon>Bacillati</taxon>
        <taxon>Actinomycetota</taxon>
        <taxon>Actinomycetes</taxon>
        <taxon>Micrococcales</taxon>
        <taxon>Micrococcaceae</taxon>
        <taxon>Rothia</taxon>
    </lineage>
</organism>
<dbReference type="RefSeq" id="WP_126499381.1">
    <property type="nucleotide sequence ID" value="NZ_LR134479.1"/>
</dbReference>
<evidence type="ECO:0000313" key="4">
    <source>
        <dbReference type="Proteomes" id="UP000282386"/>
    </source>
</evidence>
<feature type="compositionally biased region" description="Low complexity" evidence="1">
    <location>
        <begin position="68"/>
        <end position="86"/>
    </location>
</feature>
<protein>
    <recommendedName>
        <fullName evidence="5">Lipoprotein</fullName>
    </recommendedName>
</protein>
<sequence length="514" mass="56181">MKNFRYHRVFASISAGTALMLVLSSCTTFSAKKEDSPEHPAASSSHNPYNSHGMPEKPDNCPEPGKFPAEATSSSSASPSAIPSASGGEVRTVGLTDDNKAGKPRPRPQGKVINKVTVNEDGSWKYHDDSDDLTVNADGTWSHLSKTYGQQEATLHADGSWDIVNNEPGEQEKMHVNPDGSWNTVTKYEAKEGKAAEEHHEQVRPDGSWEQKGPYQTIVGSADGTVTLTYSDGKQDSTFSSSEWSLMESPYYKTLIFKQKEKDHKIKHGVGDGGVIPLMPRVPLPRGVKAAQAPVGSEQERVAIAQQQRLVLTDDNKAGKEPRRRETASVDRGLGNVEPKDDGSYSYSTKEGKATAEVAADGTWKSKNSDGDTTTLNADGSWDSYTEKSKANTIESKMNVHVNSDGTWVKNYGENVRVQMSGDGSWCYDHRIGDGESSTYYGTYYGTPEGKIYGRGTDGKWHEGNEADYQAWYEQHYYEYLEPPQTATVVSPVKDGVVPLMPRVAVAAGQKAFS</sequence>
<evidence type="ECO:0000256" key="2">
    <source>
        <dbReference type="SAM" id="SignalP"/>
    </source>
</evidence>
<accession>A0A7Z9A0P8</accession>
<evidence type="ECO:0000313" key="3">
    <source>
        <dbReference type="EMBL" id="VEI21982.1"/>
    </source>
</evidence>
<reference evidence="3 4" key="1">
    <citation type="submission" date="2018-12" db="EMBL/GenBank/DDBJ databases">
        <authorList>
            <consortium name="Pathogen Informatics"/>
        </authorList>
    </citation>
    <scope>NUCLEOTIDE SEQUENCE [LARGE SCALE GENOMIC DNA]</scope>
    <source>
        <strain evidence="3 4">NCTC10207</strain>
    </source>
</reference>
<gene>
    <name evidence="3" type="ORF">NCTC10207_00048</name>
</gene>
<feature type="region of interest" description="Disordered" evidence="1">
    <location>
        <begin position="312"/>
        <end position="350"/>
    </location>
</feature>
<feature type="compositionally biased region" description="Basic and acidic residues" evidence="1">
    <location>
        <begin position="312"/>
        <end position="329"/>
    </location>
</feature>
<dbReference type="Proteomes" id="UP000282386">
    <property type="component" value="Chromosome"/>
</dbReference>
<feature type="chain" id="PRO_5039549529" description="Lipoprotein" evidence="2">
    <location>
        <begin position="31"/>
        <end position="514"/>
    </location>
</feature>
<evidence type="ECO:0000256" key="1">
    <source>
        <dbReference type="SAM" id="MobiDB-lite"/>
    </source>
</evidence>
<feature type="signal peptide" evidence="2">
    <location>
        <begin position="1"/>
        <end position="30"/>
    </location>
</feature>
<evidence type="ECO:0008006" key="5">
    <source>
        <dbReference type="Google" id="ProtNLM"/>
    </source>
</evidence>
<dbReference type="PROSITE" id="PS51257">
    <property type="entry name" value="PROKAR_LIPOPROTEIN"/>
    <property type="match status" value="1"/>
</dbReference>
<dbReference type="EMBL" id="LR134479">
    <property type="protein sequence ID" value="VEI21982.1"/>
    <property type="molecule type" value="Genomic_DNA"/>
</dbReference>